<keyword evidence="4 8" id="KW-0812">Transmembrane</keyword>
<evidence type="ECO:0000313" key="11">
    <source>
        <dbReference type="Proteomes" id="UP000002774"/>
    </source>
</evidence>
<evidence type="ECO:0000256" key="1">
    <source>
        <dbReference type="ARBA" id="ARBA00004651"/>
    </source>
</evidence>
<gene>
    <name evidence="10" type="ORF">Mucpa_1305</name>
</gene>
<dbReference type="CDD" id="cd01127">
    <property type="entry name" value="TrwB_TraG_TraD_VirD4"/>
    <property type="match status" value="2"/>
</dbReference>
<feature type="transmembrane region" description="Helical" evidence="8">
    <location>
        <begin position="122"/>
        <end position="143"/>
    </location>
</feature>
<dbReference type="HOGENOM" id="CLU_019050_1_1_10"/>
<organism evidence="10 11">
    <name type="scientific">Mucilaginibacter paludis DSM 18603</name>
    <dbReference type="NCBI Taxonomy" id="714943"/>
    <lineage>
        <taxon>Bacteria</taxon>
        <taxon>Pseudomonadati</taxon>
        <taxon>Bacteroidota</taxon>
        <taxon>Sphingobacteriia</taxon>
        <taxon>Sphingobacteriales</taxon>
        <taxon>Sphingobacteriaceae</taxon>
        <taxon>Mucilaginibacter</taxon>
    </lineage>
</organism>
<feature type="transmembrane region" description="Helical" evidence="8">
    <location>
        <begin position="60"/>
        <end position="81"/>
    </location>
</feature>
<evidence type="ECO:0000256" key="4">
    <source>
        <dbReference type="ARBA" id="ARBA00022692"/>
    </source>
</evidence>
<comment type="subcellular location">
    <subcellularLocation>
        <location evidence="1">Cell membrane</location>
        <topology evidence="1">Multi-pass membrane protein</topology>
    </subcellularLocation>
</comment>
<dbReference type="GO" id="GO:0005886">
    <property type="term" value="C:plasma membrane"/>
    <property type="evidence" value="ECO:0007669"/>
    <property type="project" value="UniProtKB-SubCell"/>
</dbReference>
<keyword evidence="11" id="KW-1185">Reference proteome</keyword>
<dbReference type="RefSeq" id="WP_008505227.1">
    <property type="nucleotide sequence ID" value="NZ_CM001403.1"/>
</dbReference>
<feature type="transmembrane region" description="Helical" evidence="8">
    <location>
        <begin position="93"/>
        <end position="116"/>
    </location>
</feature>
<evidence type="ECO:0000256" key="2">
    <source>
        <dbReference type="ARBA" id="ARBA00008806"/>
    </source>
</evidence>
<feature type="domain" description="YWFCY" evidence="9">
    <location>
        <begin position="5"/>
        <end position="147"/>
    </location>
</feature>
<evidence type="ECO:0000256" key="3">
    <source>
        <dbReference type="ARBA" id="ARBA00022475"/>
    </source>
</evidence>
<evidence type="ECO:0000256" key="8">
    <source>
        <dbReference type="SAM" id="Phobius"/>
    </source>
</evidence>
<evidence type="ECO:0000256" key="6">
    <source>
        <dbReference type="ARBA" id="ARBA00023136"/>
    </source>
</evidence>
<dbReference type="NCBIfam" id="NF041326">
    <property type="entry name" value="Bacteroid_MobC"/>
    <property type="match status" value="1"/>
</dbReference>
<dbReference type="InterPro" id="IPR051539">
    <property type="entry name" value="T4SS-coupling_protein"/>
</dbReference>
<sequence length="718" mass="80955">MQTGEDTQGLRKIIDFTRLISLFILSIHFYISCYAAFQAWHLTAEITTRIVLNIGKTGLFMGMLKPKLAALVFLLISLIGAKGKKEEKIRKDTIAIYLGAGLLLYFISSLCFYLNASAIIITISYIGLTAIGYLLILTGGVRLSRLISLGLTKDIFNTENETFPQEERLLENEYSVNLPARYALRKKIRNSWINFINPFRGLLVVGTPGAGKSYFVIRHVIDQHLKKGFSMFIYDFKFDDLTKIAYNKLIKYKGNFKVKPQFYLINFDDLSRTHRSNPLDPQSMEDITDATEASRTILLGLNRDWIKKQGEFFVESPINFLTAIIWYLRRYRDGRYCTLPHVIELMQADYEELFPLLKEEEEIKVLINPFISAYQNKATDQLEGQVASAKISLARLSSPQLYYVLSGNDFTLDINNPKSPKIVCMGNNPQKLQTYGAVLSLYISRVIKLANRKNQLKSSLIFDEFPTIYFNNIDSLIATARSNKVSTTLGIQDYSQLKKDYGREQAEVIMNIVGNIISGQVTGDTAKQLSERLGKIMQERNSVSINSSDTSVSKSTQLEFAVPASKISGLSSGSFVGMVADNPDEKIELKIFHSEIQNDHAAIKAEEDNYQPIPAVANVSTLDVEENYKTIKADIADLIEREIGILTARKEALDAAKQEVKEHAEAEVTPSAVASKEIIKTGSKSPGKRQSRKVKRMLTQRKKSDINQQSLKERPVSR</sequence>
<dbReference type="OrthoDB" id="102453at2"/>
<evidence type="ECO:0000256" key="5">
    <source>
        <dbReference type="ARBA" id="ARBA00022989"/>
    </source>
</evidence>
<dbReference type="PANTHER" id="PTHR37937:SF1">
    <property type="entry name" value="CONJUGATIVE TRANSFER: DNA TRANSPORT"/>
    <property type="match status" value="1"/>
</dbReference>
<keyword evidence="5 8" id="KW-1133">Transmembrane helix</keyword>
<dbReference type="InterPro" id="IPR003688">
    <property type="entry name" value="TraG/VirD4"/>
</dbReference>
<keyword evidence="3" id="KW-1003">Cell membrane</keyword>
<dbReference type="EMBL" id="CM001403">
    <property type="protein sequence ID" value="EHQ25467.1"/>
    <property type="molecule type" value="Genomic_DNA"/>
</dbReference>
<dbReference type="AlphaFoldDB" id="H1YHD3"/>
<dbReference type="Gene3D" id="3.40.50.300">
    <property type="entry name" value="P-loop containing nucleotide triphosphate hydrolases"/>
    <property type="match status" value="2"/>
</dbReference>
<proteinExistence type="inferred from homology"/>
<reference evidence="10" key="1">
    <citation type="submission" date="2011-09" db="EMBL/GenBank/DDBJ databases">
        <title>The permanent draft genome of Mucilaginibacter paludis DSM 18603.</title>
        <authorList>
            <consortium name="US DOE Joint Genome Institute (JGI-PGF)"/>
            <person name="Lucas S."/>
            <person name="Han J."/>
            <person name="Lapidus A."/>
            <person name="Bruce D."/>
            <person name="Goodwin L."/>
            <person name="Pitluck S."/>
            <person name="Peters L."/>
            <person name="Kyrpides N."/>
            <person name="Mavromatis K."/>
            <person name="Ivanova N."/>
            <person name="Mikhailova N."/>
            <person name="Held B."/>
            <person name="Detter J.C."/>
            <person name="Tapia R."/>
            <person name="Han C."/>
            <person name="Land M."/>
            <person name="Hauser L."/>
            <person name="Markowitz V."/>
            <person name="Cheng J.-F."/>
            <person name="Hugenholtz P."/>
            <person name="Woyke T."/>
            <person name="Wu D."/>
            <person name="Tindall B."/>
            <person name="Brambilla E."/>
            <person name="Klenk H.-P."/>
            <person name="Eisen J.A."/>
        </authorList>
    </citation>
    <scope>NUCLEOTIDE SEQUENCE [LARGE SCALE GENOMIC DNA]</scope>
    <source>
        <strain evidence="10">DSM 18603</strain>
    </source>
</reference>
<dbReference type="eggNOG" id="COG3505">
    <property type="taxonomic scope" value="Bacteria"/>
</dbReference>
<evidence type="ECO:0000259" key="9">
    <source>
        <dbReference type="Pfam" id="PF14293"/>
    </source>
</evidence>
<dbReference type="SUPFAM" id="SSF52540">
    <property type="entry name" value="P-loop containing nucleoside triphosphate hydrolases"/>
    <property type="match status" value="1"/>
</dbReference>
<evidence type="ECO:0000256" key="7">
    <source>
        <dbReference type="SAM" id="MobiDB-lite"/>
    </source>
</evidence>
<accession>H1YHD3</accession>
<comment type="similarity">
    <text evidence="2">Belongs to the VirD4/TraG family.</text>
</comment>
<protein>
    <submittedName>
        <fullName evidence="10">TRAG family protein</fullName>
    </submittedName>
</protein>
<dbReference type="Proteomes" id="UP000002774">
    <property type="component" value="Chromosome"/>
</dbReference>
<dbReference type="InterPro" id="IPR027417">
    <property type="entry name" value="P-loop_NTPase"/>
</dbReference>
<dbReference type="PANTHER" id="PTHR37937">
    <property type="entry name" value="CONJUGATIVE TRANSFER: DNA TRANSPORT"/>
    <property type="match status" value="1"/>
</dbReference>
<feature type="compositionally biased region" description="Basic residues" evidence="7">
    <location>
        <begin position="686"/>
        <end position="701"/>
    </location>
</feature>
<name>H1YHD3_9SPHI</name>
<evidence type="ECO:0000313" key="10">
    <source>
        <dbReference type="EMBL" id="EHQ25467.1"/>
    </source>
</evidence>
<dbReference type="Pfam" id="PF14293">
    <property type="entry name" value="YWFCY"/>
    <property type="match status" value="1"/>
</dbReference>
<feature type="region of interest" description="Disordered" evidence="7">
    <location>
        <begin position="662"/>
        <end position="718"/>
    </location>
</feature>
<dbReference type="STRING" id="714943.Mucpa_1305"/>
<dbReference type="Pfam" id="PF02534">
    <property type="entry name" value="T4SS-DNA_transf"/>
    <property type="match status" value="1"/>
</dbReference>
<dbReference type="InterPro" id="IPR025988">
    <property type="entry name" value="YWFCY_dom"/>
</dbReference>
<feature type="transmembrane region" description="Helical" evidence="8">
    <location>
        <begin position="20"/>
        <end position="40"/>
    </location>
</feature>
<keyword evidence="6 8" id="KW-0472">Membrane</keyword>